<accession>A0AAP0NPT5</accession>
<reference evidence="1 2" key="1">
    <citation type="submission" date="2024-01" db="EMBL/GenBank/DDBJ databases">
        <title>Genome assemblies of Stephania.</title>
        <authorList>
            <person name="Yang L."/>
        </authorList>
    </citation>
    <scope>NUCLEOTIDE SEQUENCE [LARGE SCALE GENOMIC DNA]</scope>
    <source>
        <strain evidence="1">YNDBR</strain>
        <tissue evidence="1">Leaf</tissue>
    </source>
</reference>
<dbReference type="EMBL" id="JBBNAF010000009">
    <property type="protein sequence ID" value="KAK9113784.1"/>
    <property type="molecule type" value="Genomic_DNA"/>
</dbReference>
<gene>
    <name evidence="1" type="ORF">Syun_020581</name>
</gene>
<dbReference type="AlphaFoldDB" id="A0AAP0NPT5"/>
<organism evidence="1 2">
    <name type="scientific">Stephania yunnanensis</name>
    <dbReference type="NCBI Taxonomy" id="152371"/>
    <lineage>
        <taxon>Eukaryota</taxon>
        <taxon>Viridiplantae</taxon>
        <taxon>Streptophyta</taxon>
        <taxon>Embryophyta</taxon>
        <taxon>Tracheophyta</taxon>
        <taxon>Spermatophyta</taxon>
        <taxon>Magnoliopsida</taxon>
        <taxon>Ranunculales</taxon>
        <taxon>Menispermaceae</taxon>
        <taxon>Menispermoideae</taxon>
        <taxon>Cissampelideae</taxon>
        <taxon>Stephania</taxon>
    </lineage>
</organism>
<protein>
    <submittedName>
        <fullName evidence="1">Uncharacterized protein</fullName>
    </submittedName>
</protein>
<dbReference type="Proteomes" id="UP001420932">
    <property type="component" value="Unassembled WGS sequence"/>
</dbReference>
<evidence type="ECO:0000313" key="1">
    <source>
        <dbReference type="EMBL" id="KAK9113784.1"/>
    </source>
</evidence>
<sequence length="96" mass="10641">MTFENHIRFDADEGRYDVLDQNCGRSGVNKGRSDGRDVIGARSGVVHGRSEGFDNGYGFQKGISGVVEDRSGKMNARYNFLDEDLNDYQVVDDDTG</sequence>
<evidence type="ECO:0000313" key="2">
    <source>
        <dbReference type="Proteomes" id="UP001420932"/>
    </source>
</evidence>
<keyword evidence="2" id="KW-1185">Reference proteome</keyword>
<name>A0AAP0NPT5_9MAGN</name>
<comment type="caution">
    <text evidence="1">The sequence shown here is derived from an EMBL/GenBank/DDBJ whole genome shotgun (WGS) entry which is preliminary data.</text>
</comment>
<proteinExistence type="predicted"/>